<organism evidence="2 3">
    <name type="scientific">Microbacterium testaceum</name>
    <name type="common">Aureobacterium testaceum</name>
    <name type="synonym">Brevibacterium testaceum</name>
    <dbReference type="NCBI Taxonomy" id="2033"/>
    <lineage>
        <taxon>Bacteria</taxon>
        <taxon>Bacillati</taxon>
        <taxon>Actinomycetota</taxon>
        <taxon>Actinomycetes</taxon>
        <taxon>Micrococcales</taxon>
        <taxon>Microbacteriaceae</taxon>
        <taxon>Microbacterium</taxon>
    </lineage>
</organism>
<dbReference type="SMART" id="SM00347">
    <property type="entry name" value="HTH_MARR"/>
    <property type="match status" value="1"/>
</dbReference>
<dbReference type="Proteomes" id="UP000319525">
    <property type="component" value="Unassembled WGS sequence"/>
</dbReference>
<dbReference type="Gene3D" id="1.10.10.10">
    <property type="entry name" value="Winged helix-like DNA-binding domain superfamily/Winged helix DNA-binding domain"/>
    <property type="match status" value="1"/>
</dbReference>
<dbReference type="InterPro" id="IPR039422">
    <property type="entry name" value="MarR/SlyA-like"/>
</dbReference>
<evidence type="ECO:0000313" key="2">
    <source>
        <dbReference type="EMBL" id="GEB46559.1"/>
    </source>
</evidence>
<dbReference type="OrthoDB" id="5117734at2"/>
<name>A0A4Y3QNL9_MICTE</name>
<dbReference type="InterPro" id="IPR036390">
    <property type="entry name" value="WH_DNA-bd_sf"/>
</dbReference>
<reference evidence="2 3" key="1">
    <citation type="submission" date="2019-06" db="EMBL/GenBank/DDBJ databases">
        <title>Whole genome shotgun sequence of Microbacterium testaceum NBRC 12675.</title>
        <authorList>
            <person name="Hosoyama A."/>
            <person name="Uohara A."/>
            <person name="Ohji S."/>
            <person name="Ichikawa N."/>
        </authorList>
    </citation>
    <scope>NUCLEOTIDE SEQUENCE [LARGE SCALE GENOMIC DNA]</scope>
    <source>
        <strain evidence="2 3">NBRC 12675</strain>
    </source>
</reference>
<dbReference type="PROSITE" id="PS50995">
    <property type="entry name" value="HTH_MARR_2"/>
    <property type="match status" value="1"/>
</dbReference>
<dbReference type="Pfam" id="PF12802">
    <property type="entry name" value="MarR_2"/>
    <property type="match status" value="1"/>
</dbReference>
<dbReference type="EMBL" id="BJML01000008">
    <property type="protein sequence ID" value="GEB46559.1"/>
    <property type="molecule type" value="Genomic_DNA"/>
</dbReference>
<evidence type="ECO:0000259" key="1">
    <source>
        <dbReference type="PROSITE" id="PS50995"/>
    </source>
</evidence>
<dbReference type="InterPro" id="IPR036388">
    <property type="entry name" value="WH-like_DNA-bd_sf"/>
</dbReference>
<dbReference type="PANTHER" id="PTHR33164">
    <property type="entry name" value="TRANSCRIPTIONAL REGULATOR, MARR FAMILY"/>
    <property type="match status" value="1"/>
</dbReference>
<evidence type="ECO:0000313" key="3">
    <source>
        <dbReference type="Proteomes" id="UP000319525"/>
    </source>
</evidence>
<dbReference type="GO" id="GO:0003700">
    <property type="term" value="F:DNA-binding transcription factor activity"/>
    <property type="evidence" value="ECO:0007669"/>
    <property type="project" value="InterPro"/>
</dbReference>
<proteinExistence type="predicted"/>
<dbReference type="AlphaFoldDB" id="A0A4Y3QNL9"/>
<feature type="domain" description="HTH marR-type" evidence="1">
    <location>
        <begin position="9"/>
        <end position="141"/>
    </location>
</feature>
<dbReference type="PANTHER" id="PTHR33164:SF43">
    <property type="entry name" value="HTH-TYPE TRANSCRIPTIONAL REPRESSOR YETL"/>
    <property type="match status" value="1"/>
</dbReference>
<protein>
    <submittedName>
        <fullName evidence="2">MarR family transcriptional regulator</fullName>
    </submittedName>
</protein>
<gene>
    <name evidence="2" type="primary">marR</name>
    <name evidence="2" type="ORF">MTE01_25040</name>
</gene>
<dbReference type="SUPFAM" id="SSF46785">
    <property type="entry name" value="Winged helix' DNA-binding domain"/>
    <property type="match status" value="1"/>
</dbReference>
<comment type="caution">
    <text evidence="2">The sequence shown here is derived from an EMBL/GenBank/DDBJ whole genome shotgun (WGS) entry which is preliminary data.</text>
</comment>
<dbReference type="GO" id="GO:0006950">
    <property type="term" value="P:response to stress"/>
    <property type="evidence" value="ECO:0007669"/>
    <property type="project" value="TreeGrafter"/>
</dbReference>
<sequence length="149" mass="15573">MDDGITRTAGSLAHQLGPLRRAVLRASRSAADLPDIPEAQIEVMRSLAATGESAPSDLADTLGLARSTISNLLSQMQGARLIERHLVAGDGRRTSVGLTPLAETRLRAFDESAAHILAAALRDLSPGDVATIAAALPALERLQHRIVGG</sequence>
<dbReference type="GeneID" id="57145192"/>
<dbReference type="RefSeq" id="WP_116239842.1">
    <property type="nucleotide sequence ID" value="NZ_BJML01000008.1"/>
</dbReference>
<accession>A0A4Y3QNL9</accession>
<dbReference type="InterPro" id="IPR000835">
    <property type="entry name" value="HTH_MarR-typ"/>
</dbReference>